<dbReference type="Pfam" id="PF02801">
    <property type="entry name" value="Ketoacyl-synt_C"/>
    <property type="match status" value="1"/>
</dbReference>
<dbReference type="Gene3D" id="3.10.129.110">
    <property type="entry name" value="Polyketide synthase dehydratase"/>
    <property type="match status" value="1"/>
</dbReference>
<dbReference type="EMBL" id="QZCW01000001">
    <property type="protein sequence ID" value="MCW5321216.1"/>
    <property type="molecule type" value="Genomic_DNA"/>
</dbReference>
<dbReference type="SMART" id="SM00826">
    <property type="entry name" value="PKS_DH"/>
    <property type="match status" value="1"/>
</dbReference>
<dbReference type="Pfam" id="PF00109">
    <property type="entry name" value="ketoacyl-synt"/>
    <property type="match status" value="1"/>
</dbReference>
<feature type="domain" description="PKS/mFAS DH" evidence="7">
    <location>
        <begin position="778"/>
        <end position="1053"/>
    </location>
</feature>
<dbReference type="PANTHER" id="PTHR43775:SF37">
    <property type="entry name" value="SI:DKEY-61P9.11"/>
    <property type="match status" value="1"/>
</dbReference>
<dbReference type="InterPro" id="IPR014031">
    <property type="entry name" value="Ketoacyl_synth_C"/>
</dbReference>
<dbReference type="PROSITE" id="PS00606">
    <property type="entry name" value="KS3_1"/>
    <property type="match status" value="1"/>
</dbReference>
<evidence type="ECO:0000313" key="8">
    <source>
        <dbReference type="EMBL" id="MCW5321216.1"/>
    </source>
</evidence>
<dbReference type="InterPro" id="IPR018201">
    <property type="entry name" value="Ketoacyl_synth_AS"/>
</dbReference>
<feature type="domain" description="Ketosynthase family 3 (KS3)" evidence="6">
    <location>
        <begin position="43"/>
        <end position="469"/>
    </location>
</feature>
<dbReference type="InterPro" id="IPR009081">
    <property type="entry name" value="PP-bd_ACP"/>
</dbReference>
<feature type="active site" description="Proton donor; for dehydratase activity" evidence="4">
    <location>
        <position position="971"/>
    </location>
</feature>
<name>A0ABT3KSB6_9BURK</name>
<dbReference type="PROSITE" id="PS50075">
    <property type="entry name" value="CARRIER"/>
    <property type="match status" value="1"/>
</dbReference>
<dbReference type="InterPro" id="IPR020807">
    <property type="entry name" value="PKS_DH"/>
</dbReference>
<evidence type="ECO:0000259" key="5">
    <source>
        <dbReference type="PROSITE" id="PS50075"/>
    </source>
</evidence>
<keyword evidence="1" id="KW-0596">Phosphopantetheine</keyword>
<dbReference type="RefSeq" id="WP_265281839.1">
    <property type="nucleotide sequence ID" value="NZ_QZCW01000001.1"/>
</dbReference>
<dbReference type="Pfam" id="PF14765">
    <property type="entry name" value="PS-DH"/>
    <property type="match status" value="1"/>
</dbReference>
<sequence>MRTSSPAAASAHCTEEIAQIIAAGTELEQTFSRLLEEHENVLHAPIAIIGMACRLPGGIETPADWDAAREEGRSLIVPVPDRSWSPDTLALDPASIGPLKQGGFIQELESFDADLFALDRDEARHLDPQQRLLLETAWRALEDAAIAPDSVRGQRIGVYVGLCGQDWSIRLARSPLTQRTRHFVTGTSHAVAAGRLAYQFGLTGPALAVDTACASSLTALHLATRALRQGEVDAALVIAANCILEPDVHRSHDLSGLISADGRCQPFAPATGQRAGGFGRSEAGAALLLKRLDVAQREHDRIHAVIRGSSLGQDGPRPALTEPQGSAQREVMRRALADAQVDAADVGYVEAHATGTPMGDAVEWDAIADVYGTARRQGDQPLWVGSHKPCVSHTEATAGLLGVIHIAGLMQRDRIPAHPNPVDTDFRNQRVAVTDQDVPWPRDRNGTPAHAAVNAFGYGGTNAHVILAAPPIAAAPEPANQPRSPLPIRIPLAARDATELTEFHESLRRAAQGATNAALAFSAMRSLVQHQHRAVLAIAPGDPLPGSLPPGVHSIPAAAWELSLDGSTSEQLGPALHAVIPAFQSTAAILTQRLALPDASTVSGASARLLWGVLLLAWWLRIGLKPSAYRAATLEGRLIAAVQHGRLSFPAAQAWLTSQTRPAGTPLQWLPDIAILVADGVTLDERGDDPCAWERADPVFGGNPVPLAPATPEAWIDCVSALWLQGLHIQWPVIASAYREAGGTLPRLPGTRFRRERLWPDDTNDRRALTAGAGAPSGGLLLESIDLAAPGDVRRFALTLAATHWLRQHLISGVPVLPGMGLAALLHAAAGSLDSLARFQPGTLVNLVIETPVHLDDKDGDQFQVTLTPEHQNEDSWNVSLFSRRPDGWIRHGHAVWTAAPGTTEAIARAEYDVKVLPPVDTALYAAMRQAGIDYGPAFQVVREATGNTPRLALPACVCSEMNSLHPVLLDGALQTLQPNLPSRNDRCWVPVAIRSLRIHHALPPHVSIAEHAITPHDENHCEVSLALHARDGTCLVELEGVMLANVAASALTTVGASNTSMPTDESVILQELAAVTKKTGLGTAMGHRSELVRGCRQLLLTAIKHLCDLSGPPALAENFAALGLDSLGRMRLKSLLARTVKVDLPLSAFIRHPSPQALAEHLAQSIALTGLLTLDHSDGVGQANDERESFTL</sequence>
<dbReference type="PROSITE" id="PS52019">
    <property type="entry name" value="PKS_MFAS_DH"/>
    <property type="match status" value="1"/>
</dbReference>
<dbReference type="Gene3D" id="3.40.47.10">
    <property type="match status" value="1"/>
</dbReference>
<dbReference type="InterPro" id="IPR050091">
    <property type="entry name" value="PKS_NRPS_Biosynth_Enz"/>
</dbReference>
<organism evidence="8 9">
    <name type="scientific">Verminephrobacter aporrectodeae subsp. tuberculatae</name>
    <dbReference type="NCBI Taxonomy" id="1110392"/>
    <lineage>
        <taxon>Bacteria</taxon>
        <taxon>Pseudomonadati</taxon>
        <taxon>Pseudomonadota</taxon>
        <taxon>Betaproteobacteria</taxon>
        <taxon>Burkholderiales</taxon>
        <taxon>Comamonadaceae</taxon>
        <taxon>Verminephrobacter</taxon>
    </lineage>
</organism>
<keyword evidence="3" id="KW-0808">Transferase</keyword>
<dbReference type="PANTHER" id="PTHR43775">
    <property type="entry name" value="FATTY ACID SYNTHASE"/>
    <property type="match status" value="1"/>
</dbReference>
<keyword evidence="9" id="KW-1185">Reference proteome</keyword>
<dbReference type="InterPro" id="IPR020806">
    <property type="entry name" value="PKS_PP-bd"/>
</dbReference>
<feature type="domain" description="Carrier" evidence="5">
    <location>
        <begin position="1087"/>
        <end position="1167"/>
    </location>
</feature>
<dbReference type="Gene3D" id="1.10.1200.10">
    <property type="entry name" value="ACP-like"/>
    <property type="match status" value="1"/>
</dbReference>
<accession>A0ABT3KSB6</accession>
<dbReference type="Pfam" id="PF21089">
    <property type="entry name" value="PKS_DH_N"/>
    <property type="match status" value="1"/>
</dbReference>
<dbReference type="Proteomes" id="UP001208935">
    <property type="component" value="Unassembled WGS sequence"/>
</dbReference>
<evidence type="ECO:0000256" key="3">
    <source>
        <dbReference type="ARBA" id="ARBA00022679"/>
    </source>
</evidence>
<dbReference type="InterPro" id="IPR049900">
    <property type="entry name" value="PKS_mFAS_DH"/>
</dbReference>
<dbReference type="CDD" id="cd00833">
    <property type="entry name" value="PKS"/>
    <property type="match status" value="1"/>
</dbReference>
<evidence type="ECO:0000256" key="2">
    <source>
        <dbReference type="ARBA" id="ARBA00022553"/>
    </source>
</evidence>
<dbReference type="SMART" id="SM00823">
    <property type="entry name" value="PKS_PP"/>
    <property type="match status" value="1"/>
</dbReference>
<comment type="caution">
    <text evidence="8">The sequence shown here is derived from an EMBL/GenBank/DDBJ whole genome shotgun (WGS) entry which is preliminary data.</text>
</comment>
<evidence type="ECO:0000259" key="7">
    <source>
        <dbReference type="PROSITE" id="PS52019"/>
    </source>
</evidence>
<dbReference type="PROSITE" id="PS52004">
    <property type="entry name" value="KS3_2"/>
    <property type="match status" value="1"/>
</dbReference>
<dbReference type="Pfam" id="PF00550">
    <property type="entry name" value="PP-binding"/>
    <property type="match status" value="1"/>
</dbReference>
<dbReference type="InterPro" id="IPR049552">
    <property type="entry name" value="PKS_DH_N"/>
</dbReference>
<dbReference type="InterPro" id="IPR020841">
    <property type="entry name" value="PKS_Beta-ketoAc_synthase_dom"/>
</dbReference>
<dbReference type="InterPro" id="IPR014030">
    <property type="entry name" value="Ketoacyl_synth_N"/>
</dbReference>
<dbReference type="SUPFAM" id="SSF53901">
    <property type="entry name" value="Thiolase-like"/>
    <property type="match status" value="1"/>
</dbReference>
<gene>
    <name evidence="8" type="ORF">D5039_08610</name>
</gene>
<proteinExistence type="predicted"/>
<dbReference type="InterPro" id="IPR042104">
    <property type="entry name" value="PKS_dehydratase_sf"/>
</dbReference>
<dbReference type="SUPFAM" id="SSF47336">
    <property type="entry name" value="ACP-like"/>
    <property type="match status" value="1"/>
</dbReference>
<dbReference type="InterPro" id="IPR049551">
    <property type="entry name" value="PKS_DH_C"/>
</dbReference>
<feature type="active site" description="Proton acceptor; for dehydratase activity" evidence="4">
    <location>
        <position position="809"/>
    </location>
</feature>
<reference evidence="9" key="1">
    <citation type="submission" date="2023-07" db="EMBL/GenBank/DDBJ databases">
        <title>Verminephrobacter genomes.</title>
        <authorList>
            <person name="Lund M.B."/>
        </authorList>
    </citation>
    <scope>NUCLEOTIDE SEQUENCE [LARGE SCALE GENOMIC DNA]</scope>
    <source>
        <strain evidence="9">AtM5-05</strain>
    </source>
</reference>
<evidence type="ECO:0008006" key="10">
    <source>
        <dbReference type="Google" id="ProtNLM"/>
    </source>
</evidence>
<evidence type="ECO:0000256" key="1">
    <source>
        <dbReference type="ARBA" id="ARBA00022450"/>
    </source>
</evidence>
<keyword evidence="2" id="KW-0597">Phosphoprotein</keyword>
<evidence type="ECO:0000313" key="9">
    <source>
        <dbReference type="Proteomes" id="UP001208935"/>
    </source>
</evidence>
<dbReference type="InterPro" id="IPR036736">
    <property type="entry name" value="ACP-like_sf"/>
</dbReference>
<evidence type="ECO:0000256" key="4">
    <source>
        <dbReference type="PROSITE-ProRule" id="PRU01363"/>
    </source>
</evidence>
<feature type="region of interest" description="C-terminal hotdog fold" evidence="4">
    <location>
        <begin position="916"/>
        <end position="1053"/>
    </location>
</feature>
<protein>
    <recommendedName>
        <fullName evidence="10">Carrier domain-containing protein</fullName>
    </recommendedName>
</protein>
<feature type="region of interest" description="N-terminal hotdog fold" evidence="4">
    <location>
        <begin position="778"/>
        <end position="904"/>
    </location>
</feature>
<evidence type="ECO:0000259" key="6">
    <source>
        <dbReference type="PROSITE" id="PS52004"/>
    </source>
</evidence>
<dbReference type="SMART" id="SM00825">
    <property type="entry name" value="PKS_KS"/>
    <property type="match status" value="1"/>
</dbReference>
<dbReference type="InterPro" id="IPR016039">
    <property type="entry name" value="Thiolase-like"/>
</dbReference>